<gene>
    <name evidence="1" type="ORF">NM688_g575</name>
</gene>
<proteinExistence type="predicted"/>
<name>A0ACC1TDU2_9APHY</name>
<organism evidence="1 2">
    <name type="scientific">Phlebia brevispora</name>
    <dbReference type="NCBI Taxonomy" id="194682"/>
    <lineage>
        <taxon>Eukaryota</taxon>
        <taxon>Fungi</taxon>
        <taxon>Dikarya</taxon>
        <taxon>Basidiomycota</taxon>
        <taxon>Agaricomycotina</taxon>
        <taxon>Agaricomycetes</taxon>
        <taxon>Polyporales</taxon>
        <taxon>Meruliaceae</taxon>
        <taxon>Phlebia</taxon>
    </lineage>
</organism>
<dbReference type="Proteomes" id="UP001148662">
    <property type="component" value="Unassembled WGS sequence"/>
</dbReference>
<accession>A0ACC1TDU2</accession>
<evidence type="ECO:0000313" key="1">
    <source>
        <dbReference type="EMBL" id="KAJ3559055.1"/>
    </source>
</evidence>
<sequence length="433" mass="49109">MFPLELFDEVIGHSQREDLASLSTINTHFRRRTQAIIFKEIRIVAGPLCILRKTTQTIGDSENVGRILPDTFTDVLREFQEISGEACTHIRKITLSGLSSTKKLTTGHGIDPHLSLCTLKKFISRLHRLEQLSISDVLWSPCMIQQLDPMNHHCAAGSVSLSLQTLSLSHVAHARSSDSIFDVLQVITHCHTLLLSQVHWRNTPPFGLTIRTSRPDIRRLVVRFPASFSLGHQLNLRFPILTSLTHLEVHNVAAESYDAVWELLDYNSRSLQHLDLNVDSTSFSVENWTGLPTLMCSKLQEVSITLDLCNHTAHDGCAGTDTLQTFLETLSESVEILRITLMDSAMQDESLRRVRRMLDWSAIISQLSTLSRLRTIYFTTVNIDDAGDVNSRHRTWECSIQKDLQPIDRKISIHAPQELEELTDIQSSYFHDE</sequence>
<comment type="caution">
    <text evidence="1">The sequence shown here is derived from an EMBL/GenBank/DDBJ whole genome shotgun (WGS) entry which is preliminary data.</text>
</comment>
<evidence type="ECO:0000313" key="2">
    <source>
        <dbReference type="Proteomes" id="UP001148662"/>
    </source>
</evidence>
<protein>
    <submittedName>
        <fullName evidence="1">Uncharacterized protein</fullName>
    </submittedName>
</protein>
<dbReference type="EMBL" id="JANHOG010000048">
    <property type="protein sequence ID" value="KAJ3559055.1"/>
    <property type="molecule type" value="Genomic_DNA"/>
</dbReference>
<reference evidence="1" key="1">
    <citation type="submission" date="2022-07" db="EMBL/GenBank/DDBJ databases">
        <title>Genome Sequence of Phlebia brevispora.</title>
        <authorList>
            <person name="Buettner E."/>
        </authorList>
    </citation>
    <scope>NUCLEOTIDE SEQUENCE</scope>
    <source>
        <strain evidence="1">MPL23</strain>
    </source>
</reference>
<keyword evidence="2" id="KW-1185">Reference proteome</keyword>